<name>A0ABW9RQG0_9BACT</name>
<sequence>MKWDGSLSEQSLKWLTEDFNIRCFNSGLTHLALILPEDKYTMARMNADIYTEESKSKSTDKIITQYFTDEEPAKAWLSDALSGQ</sequence>
<evidence type="ECO:0008006" key="3">
    <source>
        <dbReference type="Google" id="ProtNLM"/>
    </source>
</evidence>
<accession>A0ABW9RQG0</accession>
<protein>
    <recommendedName>
        <fullName evidence="3">STAS/SEC14 domain-containing protein</fullName>
    </recommendedName>
</protein>
<dbReference type="EMBL" id="SMLW01000522">
    <property type="protein sequence ID" value="MTI25533.1"/>
    <property type="molecule type" value="Genomic_DNA"/>
</dbReference>
<organism evidence="1 2">
    <name type="scientific">Fulvivirga kasyanovii</name>
    <dbReference type="NCBI Taxonomy" id="396812"/>
    <lineage>
        <taxon>Bacteria</taxon>
        <taxon>Pseudomonadati</taxon>
        <taxon>Bacteroidota</taxon>
        <taxon>Cytophagia</taxon>
        <taxon>Cytophagales</taxon>
        <taxon>Fulvivirgaceae</taxon>
        <taxon>Fulvivirga</taxon>
    </lineage>
</organism>
<dbReference type="Proteomes" id="UP000798808">
    <property type="component" value="Unassembled WGS sequence"/>
</dbReference>
<comment type="caution">
    <text evidence="1">The sequence shown here is derived from an EMBL/GenBank/DDBJ whole genome shotgun (WGS) entry which is preliminary data.</text>
</comment>
<proteinExistence type="predicted"/>
<reference evidence="1 2" key="1">
    <citation type="submission" date="2019-02" db="EMBL/GenBank/DDBJ databases">
        <authorList>
            <person name="Goldberg S.R."/>
            <person name="Haltli B.A."/>
            <person name="Correa H."/>
            <person name="Russell K.G."/>
        </authorList>
    </citation>
    <scope>NUCLEOTIDE SEQUENCE [LARGE SCALE GENOMIC DNA]</scope>
    <source>
        <strain evidence="1 2">JCM 16186</strain>
    </source>
</reference>
<gene>
    <name evidence="1" type="ORF">E1163_11315</name>
</gene>
<keyword evidence="2" id="KW-1185">Reference proteome</keyword>
<dbReference type="RefSeq" id="WP_155171731.1">
    <property type="nucleotide sequence ID" value="NZ_BAAAFL010000068.1"/>
</dbReference>
<evidence type="ECO:0000313" key="2">
    <source>
        <dbReference type="Proteomes" id="UP000798808"/>
    </source>
</evidence>
<evidence type="ECO:0000313" key="1">
    <source>
        <dbReference type="EMBL" id="MTI25533.1"/>
    </source>
</evidence>